<dbReference type="PROSITE" id="PS51318">
    <property type="entry name" value="TAT"/>
    <property type="match status" value="1"/>
</dbReference>
<organism evidence="1 2">
    <name type="scientific">Phytopseudomonas dryadis</name>
    <dbReference type="NCBI Taxonomy" id="2487520"/>
    <lineage>
        <taxon>Bacteria</taxon>
        <taxon>Pseudomonadati</taxon>
        <taxon>Pseudomonadota</taxon>
        <taxon>Gammaproteobacteria</taxon>
        <taxon>Pseudomonadales</taxon>
        <taxon>Pseudomonadaceae</taxon>
        <taxon>Phytopseudomonas</taxon>
    </lineage>
</organism>
<comment type="caution">
    <text evidence="1">The sequence shown here is derived from an EMBL/GenBank/DDBJ whole genome shotgun (WGS) entry which is preliminary data.</text>
</comment>
<evidence type="ECO:0000313" key="1">
    <source>
        <dbReference type="EMBL" id="TBU88480.1"/>
    </source>
</evidence>
<sequence>MRSRREFLRTGLVLGTAALVLPGVASGAPRNAASFSAGAGRQEVVFPSGLYPLDGFAGQHDPLAARVLLLDDGDTRAAIAVVDLTSISAEMIAGMKAILAEVAGVAADHAIVCASHTFSAPHVFSGGQAPPGTDTSRNAAALAAFESALRAAARQAIAALQPARLGAGQGSTRVNVNRDVATPHGWWLGANDAGFADSAVGVLRIDGADGQPLAIVMNAAVQSSVMDGSERTQGGKLISADLAGAAARHVEAHYGADTVALFLVGAAGDQAPYLQANRHVVDADGRAGRVDIHEAGFALVALLGERLGGEVVRVAEGIAAQPAPRLEIRRESVAVTAQAFSPRNAATGPVTAFDYAPGAKTALPVLVLRLGDVALVGVQPELAASIGAQIRADSPWPHTLVATMVDGAAKYMPDMQSYERYTYEARSSPYARGAAEAAATAIVDLLQRMNTP</sequence>
<dbReference type="AlphaFoldDB" id="A0A4Q9QWB4"/>
<dbReference type="Proteomes" id="UP000293172">
    <property type="component" value="Unassembled WGS sequence"/>
</dbReference>
<proteinExistence type="predicted"/>
<name>A0A4Q9QWB4_9GAMM</name>
<dbReference type="EMBL" id="QJUL01000030">
    <property type="protein sequence ID" value="TBU88480.1"/>
    <property type="molecule type" value="Genomic_DNA"/>
</dbReference>
<dbReference type="RefSeq" id="WP_131198712.1">
    <property type="nucleotide sequence ID" value="NZ_QJUL01000030.1"/>
</dbReference>
<protein>
    <recommendedName>
        <fullName evidence="3">Neutral/alkaline non-lysosomal ceramidase N-terminal domain-containing protein</fullName>
    </recommendedName>
</protein>
<dbReference type="InterPro" id="IPR006311">
    <property type="entry name" value="TAT_signal"/>
</dbReference>
<evidence type="ECO:0000313" key="2">
    <source>
        <dbReference type="Proteomes" id="UP000293172"/>
    </source>
</evidence>
<accession>A0A4Q9QWB4</accession>
<evidence type="ECO:0008006" key="3">
    <source>
        <dbReference type="Google" id="ProtNLM"/>
    </source>
</evidence>
<gene>
    <name evidence="1" type="ORF">DNK44_18470</name>
</gene>
<reference evidence="1 2" key="1">
    <citation type="submission" date="2018-06" db="EMBL/GenBank/DDBJ databases">
        <title>Three novel Pseudomonas species isolated from symptomatic oak.</title>
        <authorList>
            <person name="Bueno-Gonzalez V."/>
            <person name="Brady C."/>
        </authorList>
    </citation>
    <scope>NUCLEOTIDE SEQUENCE [LARGE SCALE GENOMIC DNA]</scope>
    <source>
        <strain evidence="1 2">P6B</strain>
    </source>
</reference>
<dbReference type="OrthoDB" id="2339720at2"/>